<gene>
    <name evidence="2" type="ORF">J2S36_000039</name>
    <name evidence="3" type="ORF">J2S36_000989</name>
</gene>
<reference evidence="2 4" key="1">
    <citation type="submission" date="2023-07" db="EMBL/GenBank/DDBJ databases">
        <title>Sequencing the genomes of 1000 actinobacteria strains.</title>
        <authorList>
            <person name="Klenk H.-P."/>
        </authorList>
    </citation>
    <scope>NUCLEOTIDE SEQUENCE [LARGE SCALE GENOMIC DNA]</scope>
    <source>
        <strain evidence="2 4">DSM 15539</strain>
    </source>
</reference>
<evidence type="ECO:0000313" key="3">
    <source>
        <dbReference type="EMBL" id="MDR6939446.1"/>
    </source>
</evidence>
<protein>
    <submittedName>
        <fullName evidence="2">Uncharacterized protein</fullName>
    </submittedName>
</protein>
<comment type="caution">
    <text evidence="2">The sequence shown here is derived from an EMBL/GenBank/DDBJ whole genome shotgun (WGS) entry which is preliminary data.</text>
</comment>
<feature type="transmembrane region" description="Helical" evidence="1">
    <location>
        <begin position="7"/>
        <end position="28"/>
    </location>
</feature>
<proteinExistence type="predicted"/>
<feature type="transmembrane region" description="Helical" evidence="1">
    <location>
        <begin position="40"/>
        <end position="59"/>
    </location>
</feature>
<name>A0ABU1SZE2_9ACTO</name>
<evidence type="ECO:0000313" key="4">
    <source>
        <dbReference type="Proteomes" id="UP001266099"/>
    </source>
</evidence>
<keyword evidence="4" id="KW-1185">Reference proteome</keyword>
<accession>A0ABU1SZE2</accession>
<keyword evidence="1" id="KW-1133">Transmembrane helix</keyword>
<dbReference type="EMBL" id="JAVDUJ010000001">
    <property type="protein sequence ID" value="MDR6938496.1"/>
    <property type="molecule type" value="Genomic_DNA"/>
</dbReference>
<evidence type="ECO:0000256" key="1">
    <source>
        <dbReference type="SAM" id="Phobius"/>
    </source>
</evidence>
<organism evidence="2 4">
    <name type="scientific">Arcanobacterium hippocoleae</name>
    <dbReference type="NCBI Taxonomy" id="149017"/>
    <lineage>
        <taxon>Bacteria</taxon>
        <taxon>Bacillati</taxon>
        <taxon>Actinomycetota</taxon>
        <taxon>Actinomycetes</taxon>
        <taxon>Actinomycetales</taxon>
        <taxon>Actinomycetaceae</taxon>
        <taxon>Arcanobacterium</taxon>
    </lineage>
</organism>
<keyword evidence="1" id="KW-0472">Membrane</keyword>
<dbReference type="EMBL" id="JAVDUJ010000001">
    <property type="protein sequence ID" value="MDR6939446.1"/>
    <property type="molecule type" value="Genomic_DNA"/>
</dbReference>
<sequence length="65" mass="7332">MSQKLRYVLQAVVCTALIGLLFFIGTLTSEFFNDIVHENMAAVVVISVVFPAVTMYLKYDSEKQK</sequence>
<evidence type="ECO:0000313" key="2">
    <source>
        <dbReference type="EMBL" id="MDR6938496.1"/>
    </source>
</evidence>
<dbReference type="Proteomes" id="UP001266099">
    <property type="component" value="Unassembled WGS sequence"/>
</dbReference>
<keyword evidence="1" id="KW-0812">Transmembrane</keyword>